<dbReference type="SMART" id="SM00213">
    <property type="entry name" value="UBQ"/>
    <property type="match status" value="1"/>
</dbReference>
<dbReference type="CDD" id="cd17047">
    <property type="entry name" value="Ubl_UBFD1"/>
    <property type="match status" value="1"/>
</dbReference>
<dbReference type="Pfam" id="PF08325">
    <property type="entry name" value="WLM"/>
    <property type="match status" value="1"/>
</dbReference>
<dbReference type="SUPFAM" id="SSF54236">
    <property type="entry name" value="Ubiquitin-like"/>
    <property type="match status" value="1"/>
</dbReference>
<feature type="domain" description="WLM" evidence="2">
    <location>
        <begin position="111"/>
        <end position="293"/>
    </location>
</feature>
<dbReference type="PROSITE" id="PS51397">
    <property type="entry name" value="WLM"/>
    <property type="match status" value="1"/>
</dbReference>
<organism evidence="3 4">
    <name type="scientific">Basidiobolus meristosporus CBS 931.73</name>
    <dbReference type="NCBI Taxonomy" id="1314790"/>
    <lineage>
        <taxon>Eukaryota</taxon>
        <taxon>Fungi</taxon>
        <taxon>Fungi incertae sedis</taxon>
        <taxon>Zoopagomycota</taxon>
        <taxon>Entomophthoromycotina</taxon>
        <taxon>Basidiobolomycetes</taxon>
        <taxon>Basidiobolales</taxon>
        <taxon>Basidiobolaceae</taxon>
        <taxon>Basidiobolus</taxon>
    </lineage>
</organism>
<reference evidence="3 4" key="1">
    <citation type="submission" date="2016-07" db="EMBL/GenBank/DDBJ databases">
        <title>Pervasive Adenine N6-methylation of Active Genes in Fungi.</title>
        <authorList>
            <consortium name="DOE Joint Genome Institute"/>
            <person name="Mondo S.J."/>
            <person name="Dannebaum R.O."/>
            <person name="Kuo R.C."/>
            <person name="Labutti K."/>
            <person name="Haridas S."/>
            <person name="Kuo A."/>
            <person name="Salamov A."/>
            <person name="Ahrendt S.R."/>
            <person name="Lipzen A."/>
            <person name="Sullivan W."/>
            <person name="Andreopoulos W.B."/>
            <person name="Clum A."/>
            <person name="Lindquist E."/>
            <person name="Daum C."/>
            <person name="Ramamoorthy G.K."/>
            <person name="Gryganskyi A."/>
            <person name="Culley D."/>
            <person name="Magnuson J.K."/>
            <person name="James T.Y."/>
            <person name="O'Malley M.A."/>
            <person name="Stajich J.E."/>
            <person name="Spatafora J.W."/>
            <person name="Visel A."/>
            <person name="Grigoriev I.V."/>
        </authorList>
    </citation>
    <scope>NUCLEOTIDE SEQUENCE [LARGE SCALE GENOMIC DNA]</scope>
    <source>
        <strain evidence="3 4">CBS 931.73</strain>
    </source>
</reference>
<dbReference type="OrthoDB" id="49605at2759"/>
<dbReference type="InterPro" id="IPR013536">
    <property type="entry name" value="WLM_dom"/>
</dbReference>
<keyword evidence="4" id="KW-1185">Reference proteome</keyword>
<dbReference type="STRING" id="1314790.A0A1Y1Y3I1"/>
<protein>
    <submittedName>
        <fullName evidence="3">WLM-domain-containing protein</fullName>
    </submittedName>
</protein>
<evidence type="ECO:0000259" key="2">
    <source>
        <dbReference type="PROSITE" id="PS51397"/>
    </source>
</evidence>
<dbReference type="PROSITE" id="PS50053">
    <property type="entry name" value="UBIQUITIN_2"/>
    <property type="match status" value="1"/>
</dbReference>
<dbReference type="Gene3D" id="3.10.20.90">
    <property type="entry name" value="Phosphatidylinositol 3-kinase Catalytic Subunit, Chain A, domain 1"/>
    <property type="match status" value="1"/>
</dbReference>
<dbReference type="PANTHER" id="PTHR47795">
    <property type="entry name" value="UBIQUITIN AND WLM DOMAIN-CONTAINING METALLOPROTEASE SPCC1442.07C"/>
    <property type="match status" value="1"/>
</dbReference>
<dbReference type="GO" id="GO:0070628">
    <property type="term" value="F:proteasome binding"/>
    <property type="evidence" value="ECO:0007669"/>
    <property type="project" value="TreeGrafter"/>
</dbReference>
<accession>A0A1Y1Y3I1</accession>
<sequence>MDAENITFTVTYKGKPHDISRPLDSTVQTLKEHIREITGVEPEYQKLLYKGKLKDEHTLGESNLLPGSKVMLLATSPNQVQKIQELDQNAVSKIPFDRVLPRKVQAYKPVRTSQDDQYTFHRIEVLPQFSQQERARSLLQRLKEDLGVREIMKKYKWSVGALIELSPSERSILGYNRNKGETIAIRLRTDDLEGFRGYDMLLKVLLHELTHMVWSEHDQNFHQLDRKLNKEVVELNWTKSNGKTLSKKKFFDPDDVSYSDANPSTSRVLGGAKSDPSLSQREVMANAAMLRLTAIEKELDEGCGSGGPQK</sequence>
<dbReference type="InterPro" id="IPR000626">
    <property type="entry name" value="Ubiquitin-like_dom"/>
</dbReference>
<dbReference type="InterPro" id="IPR029071">
    <property type="entry name" value="Ubiquitin-like_domsf"/>
</dbReference>
<proteinExistence type="predicted"/>
<dbReference type="AlphaFoldDB" id="A0A1Y1Y3I1"/>
<dbReference type="InParanoid" id="A0A1Y1Y3I1"/>
<name>A0A1Y1Y3I1_9FUNG</name>
<dbReference type="EMBL" id="MCFE01000270">
    <property type="protein sequence ID" value="ORX92560.1"/>
    <property type="molecule type" value="Genomic_DNA"/>
</dbReference>
<evidence type="ECO:0000313" key="3">
    <source>
        <dbReference type="EMBL" id="ORX92560.1"/>
    </source>
</evidence>
<evidence type="ECO:0000259" key="1">
    <source>
        <dbReference type="PROSITE" id="PS50053"/>
    </source>
</evidence>
<dbReference type="Pfam" id="PF00240">
    <property type="entry name" value="ubiquitin"/>
    <property type="match status" value="1"/>
</dbReference>
<gene>
    <name evidence="3" type="ORF">K493DRAFT_338755</name>
</gene>
<dbReference type="Proteomes" id="UP000193498">
    <property type="component" value="Unassembled WGS sequence"/>
</dbReference>
<comment type="caution">
    <text evidence="3">The sequence shown here is derived from an EMBL/GenBank/DDBJ whole genome shotgun (WGS) entry which is preliminary data.</text>
</comment>
<feature type="domain" description="Ubiquitin-like" evidence="1">
    <location>
        <begin position="4"/>
        <end position="79"/>
    </location>
</feature>
<dbReference type="PANTHER" id="PTHR47795:SF1">
    <property type="entry name" value="DNA-DEPENDENT METALLOPROTEASE WSS1 HOMOLOG 2"/>
    <property type="match status" value="1"/>
</dbReference>
<evidence type="ECO:0000313" key="4">
    <source>
        <dbReference type="Proteomes" id="UP000193498"/>
    </source>
</evidence>